<evidence type="ECO:0000313" key="7">
    <source>
        <dbReference type="EMBL" id="MBS4190488.1"/>
    </source>
</evidence>
<protein>
    <submittedName>
        <fullName evidence="7">DUF1232 domain-containing protein</fullName>
    </submittedName>
</protein>
<dbReference type="InterPro" id="IPR010652">
    <property type="entry name" value="DUF1232"/>
</dbReference>
<keyword evidence="2 5" id="KW-0812">Transmembrane</keyword>
<dbReference type="PROSITE" id="PS50943">
    <property type="entry name" value="HTH_CROC1"/>
    <property type="match status" value="1"/>
</dbReference>
<feature type="domain" description="HTH cro/C1-type" evidence="6">
    <location>
        <begin position="14"/>
        <end position="68"/>
    </location>
</feature>
<accession>A0ABS5NTR9</accession>
<evidence type="ECO:0000256" key="1">
    <source>
        <dbReference type="ARBA" id="ARBA00004127"/>
    </source>
</evidence>
<dbReference type="InterPro" id="IPR010982">
    <property type="entry name" value="Lambda_DNA-bd_dom_sf"/>
</dbReference>
<dbReference type="CDD" id="cd00093">
    <property type="entry name" value="HTH_XRE"/>
    <property type="match status" value="1"/>
</dbReference>
<keyword evidence="3 5" id="KW-1133">Transmembrane helix</keyword>
<evidence type="ECO:0000256" key="5">
    <source>
        <dbReference type="SAM" id="Phobius"/>
    </source>
</evidence>
<evidence type="ECO:0000313" key="8">
    <source>
        <dbReference type="Proteomes" id="UP000681027"/>
    </source>
</evidence>
<comment type="subcellular location">
    <subcellularLocation>
        <location evidence="1">Endomembrane system</location>
        <topology evidence="1">Multi-pass membrane protein</topology>
    </subcellularLocation>
</comment>
<evidence type="ECO:0000256" key="2">
    <source>
        <dbReference type="ARBA" id="ARBA00022692"/>
    </source>
</evidence>
<name>A0ABS5NTR9_9BACI</name>
<evidence type="ECO:0000256" key="4">
    <source>
        <dbReference type="ARBA" id="ARBA00023136"/>
    </source>
</evidence>
<reference evidence="7 8" key="1">
    <citation type="submission" date="2021-05" db="EMBL/GenBank/DDBJ databases">
        <title>Novel Bacillus species.</title>
        <authorList>
            <person name="Liu G."/>
        </authorList>
    </citation>
    <scope>NUCLEOTIDE SEQUENCE [LARGE SCALE GENOMIC DNA]</scope>
    <source>
        <strain evidence="7 8">FJAT-49705</strain>
    </source>
</reference>
<keyword evidence="8" id="KW-1185">Reference proteome</keyword>
<dbReference type="SMART" id="SM00530">
    <property type="entry name" value="HTH_XRE"/>
    <property type="match status" value="1"/>
</dbReference>
<comment type="caution">
    <text evidence="7">The sequence shown here is derived from an EMBL/GenBank/DDBJ whole genome shotgun (WGS) entry which is preliminary data.</text>
</comment>
<gene>
    <name evidence="7" type="ORF">KHA94_09830</name>
</gene>
<dbReference type="Proteomes" id="UP000681027">
    <property type="component" value="Unassembled WGS sequence"/>
</dbReference>
<dbReference type="RefSeq" id="WP_213101932.1">
    <property type="nucleotide sequence ID" value="NZ_JAGYPM010000002.1"/>
</dbReference>
<sequence length="218" mass="24779">MSEDRKNNCIGLLLKELLKQRSFSMRKLSELTKIDTATISRIINGKRKATPDHLHKFSECLDVPVTTLFSAAGYLNKQKQEKAYSEDIYLSVESAQHFFKSSNISNNKFTIESVENHLETYQQFSQTDEGKETILNGFEEKVKKLGSIGPFISQVQEMFDQFRSMKAMPQQLAVIGSALLYFILPLDVIPDYLLPIGYLDDAIAVQLVLEDITKKFPA</sequence>
<dbReference type="SUPFAM" id="SSF47413">
    <property type="entry name" value="lambda repressor-like DNA-binding domains"/>
    <property type="match status" value="1"/>
</dbReference>
<dbReference type="Gene3D" id="1.10.260.40">
    <property type="entry name" value="lambda repressor-like DNA-binding domains"/>
    <property type="match status" value="1"/>
</dbReference>
<dbReference type="InterPro" id="IPR001387">
    <property type="entry name" value="Cro/C1-type_HTH"/>
</dbReference>
<evidence type="ECO:0000256" key="3">
    <source>
        <dbReference type="ARBA" id="ARBA00022989"/>
    </source>
</evidence>
<evidence type="ECO:0000259" key="6">
    <source>
        <dbReference type="PROSITE" id="PS50943"/>
    </source>
</evidence>
<feature type="transmembrane region" description="Helical" evidence="5">
    <location>
        <begin position="172"/>
        <end position="189"/>
    </location>
</feature>
<dbReference type="Pfam" id="PF01381">
    <property type="entry name" value="HTH_3"/>
    <property type="match status" value="1"/>
</dbReference>
<keyword evidence="4 5" id="KW-0472">Membrane</keyword>
<organism evidence="7 8">
    <name type="scientific">Cytobacillus citreus</name>
    <dbReference type="NCBI Taxonomy" id="2833586"/>
    <lineage>
        <taxon>Bacteria</taxon>
        <taxon>Bacillati</taxon>
        <taxon>Bacillota</taxon>
        <taxon>Bacilli</taxon>
        <taxon>Bacillales</taxon>
        <taxon>Bacillaceae</taxon>
        <taxon>Cytobacillus</taxon>
    </lineage>
</organism>
<dbReference type="Pfam" id="PF06803">
    <property type="entry name" value="DUF1232"/>
    <property type="match status" value="1"/>
</dbReference>
<proteinExistence type="predicted"/>
<dbReference type="EMBL" id="JAGYPM010000002">
    <property type="protein sequence ID" value="MBS4190488.1"/>
    <property type="molecule type" value="Genomic_DNA"/>
</dbReference>